<evidence type="ECO:0000259" key="7">
    <source>
        <dbReference type="SMART" id="SM01156"/>
    </source>
</evidence>
<comment type="caution">
    <text evidence="8">The sequence shown here is derived from an EMBL/GenBank/DDBJ whole genome shotgun (WGS) entry which is preliminary data.</text>
</comment>
<dbReference type="FunFam" id="1.25.10.10:FF:001136">
    <property type="entry name" value="Beta-catenin-like protein 1"/>
    <property type="match status" value="1"/>
</dbReference>
<feature type="domain" description="Beta-catenin-like protein 1 N-terminal" evidence="7">
    <location>
        <begin position="82"/>
        <end position="192"/>
    </location>
</feature>
<proteinExistence type="predicted"/>
<organism evidence="8 9">
    <name type="scientific">Didymella heteroderae</name>
    <dbReference type="NCBI Taxonomy" id="1769908"/>
    <lineage>
        <taxon>Eukaryota</taxon>
        <taxon>Fungi</taxon>
        <taxon>Dikarya</taxon>
        <taxon>Ascomycota</taxon>
        <taxon>Pezizomycotina</taxon>
        <taxon>Dothideomycetes</taxon>
        <taxon>Pleosporomycetidae</taxon>
        <taxon>Pleosporales</taxon>
        <taxon>Pleosporineae</taxon>
        <taxon>Didymellaceae</taxon>
        <taxon>Didymella</taxon>
    </lineage>
</organism>
<dbReference type="PANTHER" id="PTHR14978:SF0">
    <property type="entry name" value="BETA-CATENIN-LIKE PROTEIN 1"/>
    <property type="match status" value="1"/>
</dbReference>
<evidence type="ECO:0000256" key="6">
    <source>
        <dbReference type="SAM" id="MobiDB-lite"/>
    </source>
</evidence>
<protein>
    <recommendedName>
        <fullName evidence="7">Beta-catenin-like protein 1 N-terminal domain-containing protein</fullName>
    </recommendedName>
</protein>
<name>A0A9P5BZP9_9PLEO</name>
<keyword evidence="9" id="KW-1185">Reference proteome</keyword>
<keyword evidence="4" id="KW-0175">Coiled coil</keyword>
<comment type="subcellular location">
    <subcellularLocation>
        <location evidence="1">Nucleus</location>
    </subcellularLocation>
</comment>
<evidence type="ECO:0000256" key="2">
    <source>
        <dbReference type="ARBA" id="ARBA00022553"/>
    </source>
</evidence>
<sequence length="596" mass="65821">MTSIDDLFKSHNGTKRKFENPIEADPSQAYKSVKLQGSGDVKRSAQVGDEEDDDEAGPALPPDFEDEEPGDDEEGRFFGGGLDENAKDAMDFLDAQDGEDAIREEKYDAAWVRKLARDFEKKVNKNASLRAKFENDPTKFMESEGDLDDGIKDLSILSEHAELYEEFAKSTAAAKLVELLAHENTDIAIGAIEMISELTDEDVAAEQEQWDALVAAFLEADLLSLLISNFSRFDESDSTDASGVYHSLSVIENLLSQPSNTDTIGKEKTLIAWLLERIQRPEKPTTQNKQYASEILSILTQSSRPNRTLIAEANGVDILLTNLAPYRRDDPDKDSDEEEYMENLFNVLTSVVEEPIGKTKFLEAEGTELCLLLVRDGKTSKNRALKVLDHVCGYAEVPTPNGAGADDSTPPHMAACEKLIEARGLKPLFSTFMKTKRPDPAQTEHILGLFSSLLRSLPGNSDARFRLLAKFLENSYAKITKLLALRRDYSTRLAAFDASLETRKKGLNTQEREEVEVENTPLRLSEGLYALQCIDATLAWLVAEDDGAKQAIATGLANADETLASVKGTLKAQLDGVLEVEPSEREVLEALVGFLD</sequence>
<dbReference type="Pfam" id="PF08216">
    <property type="entry name" value="CTNNBL"/>
    <property type="match status" value="1"/>
</dbReference>
<evidence type="ECO:0000256" key="3">
    <source>
        <dbReference type="ARBA" id="ARBA00022737"/>
    </source>
</evidence>
<keyword evidence="2" id="KW-0597">Phosphoprotein</keyword>
<keyword evidence="5" id="KW-0539">Nucleus</keyword>
<keyword evidence="3" id="KW-0677">Repeat</keyword>
<dbReference type="InterPro" id="IPR013180">
    <property type="entry name" value="CTNNBL1_N"/>
</dbReference>
<dbReference type="InterPro" id="IPR016024">
    <property type="entry name" value="ARM-type_fold"/>
</dbReference>
<reference evidence="8" key="1">
    <citation type="submission" date="2019-04" db="EMBL/GenBank/DDBJ databases">
        <title>Sequencing of skin fungus with MAO and IRED activity.</title>
        <authorList>
            <person name="Marsaioli A.J."/>
            <person name="Bonatto J.M.C."/>
            <person name="Reis Junior O."/>
        </authorList>
    </citation>
    <scope>NUCLEOTIDE SEQUENCE</scope>
    <source>
        <strain evidence="8">28M1</strain>
    </source>
</reference>
<evidence type="ECO:0000256" key="1">
    <source>
        <dbReference type="ARBA" id="ARBA00004123"/>
    </source>
</evidence>
<dbReference type="GO" id="GO:0010467">
    <property type="term" value="P:gene expression"/>
    <property type="evidence" value="ECO:0007669"/>
    <property type="project" value="UniProtKB-ARBA"/>
</dbReference>
<feature type="compositionally biased region" description="Acidic residues" evidence="6">
    <location>
        <begin position="63"/>
        <end position="74"/>
    </location>
</feature>
<dbReference type="PANTHER" id="PTHR14978">
    <property type="entry name" value="BETA-CATENIN-LIKE PROTEIN 1 NUCLEAR ASSOCIATED PROTEIN"/>
    <property type="match status" value="1"/>
</dbReference>
<dbReference type="EMBL" id="SWKV01000039">
    <property type="protein sequence ID" value="KAF3037972.1"/>
    <property type="molecule type" value="Genomic_DNA"/>
</dbReference>
<gene>
    <name evidence="8" type="ORF">E8E12_007049</name>
</gene>
<dbReference type="GO" id="GO:0005681">
    <property type="term" value="C:spliceosomal complex"/>
    <property type="evidence" value="ECO:0007669"/>
    <property type="project" value="TreeGrafter"/>
</dbReference>
<dbReference type="AlphaFoldDB" id="A0A9P5BZP9"/>
<dbReference type="Gene3D" id="1.25.10.10">
    <property type="entry name" value="Leucine-rich Repeat Variant"/>
    <property type="match status" value="1"/>
</dbReference>
<dbReference type="SMART" id="SM01156">
    <property type="entry name" value="DUF1716"/>
    <property type="match status" value="1"/>
</dbReference>
<accession>A0A9P5BZP9</accession>
<dbReference type="SUPFAM" id="SSF48371">
    <property type="entry name" value="ARM repeat"/>
    <property type="match status" value="1"/>
</dbReference>
<evidence type="ECO:0000256" key="5">
    <source>
        <dbReference type="ARBA" id="ARBA00023242"/>
    </source>
</evidence>
<dbReference type="InterPro" id="IPR011989">
    <property type="entry name" value="ARM-like"/>
</dbReference>
<evidence type="ECO:0000313" key="8">
    <source>
        <dbReference type="EMBL" id="KAF3037972.1"/>
    </source>
</evidence>
<dbReference type="Proteomes" id="UP000758155">
    <property type="component" value="Unassembled WGS sequence"/>
</dbReference>
<evidence type="ECO:0000313" key="9">
    <source>
        <dbReference type="Proteomes" id="UP000758155"/>
    </source>
</evidence>
<evidence type="ECO:0000256" key="4">
    <source>
        <dbReference type="ARBA" id="ARBA00023054"/>
    </source>
</evidence>
<dbReference type="InterPro" id="IPR039678">
    <property type="entry name" value="CTNNBL1"/>
</dbReference>
<feature type="region of interest" description="Disordered" evidence="6">
    <location>
        <begin position="1"/>
        <end position="81"/>
    </location>
</feature>
<dbReference type="OrthoDB" id="1898821at2759"/>